<dbReference type="PATRIC" id="fig|400772.4.peg.2183"/>
<evidence type="ECO:0000313" key="2">
    <source>
        <dbReference type="Proteomes" id="UP000033451"/>
    </source>
</evidence>
<sequence length="81" mass="8765">MKNVLWFVLGAAAGFVVAHVVNKDPRGHEVLADIDARITEFTERVTDAYREQQARFGETVGDAVHEAAEAVADAASRPAND</sequence>
<protein>
    <submittedName>
        <fullName evidence="1">Uncharacterized protein</fullName>
    </submittedName>
</protein>
<proteinExistence type="predicted"/>
<accession>A0A0F0LSR1</accession>
<evidence type="ECO:0000313" key="1">
    <source>
        <dbReference type="EMBL" id="KJL35734.1"/>
    </source>
</evidence>
<keyword evidence="2" id="KW-1185">Reference proteome</keyword>
<dbReference type="EMBL" id="JYIY01000077">
    <property type="protein sequence ID" value="KJL35734.1"/>
    <property type="molecule type" value="Genomic_DNA"/>
</dbReference>
<reference evidence="1 2" key="1">
    <citation type="submission" date="2015-02" db="EMBL/GenBank/DDBJ databases">
        <title>Draft genome sequences of ten Microbacterium spp. with emphasis on heavy metal contaminated environments.</title>
        <authorList>
            <person name="Corretto E."/>
        </authorList>
    </citation>
    <scope>NUCLEOTIDE SEQUENCE [LARGE SCALE GENOMIC DNA]</scope>
    <source>
        <strain evidence="1 2">DSM 18659</strain>
    </source>
</reference>
<dbReference type="Proteomes" id="UP000033451">
    <property type="component" value="Unassembled WGS sequence"/>
</dbReference>
<dbReference type="STRING" id="400772.RR49_02167"/>
<comment type="caution">
    <text evidence="1">The sequence shown here is derived from an EMBL/GenBank/DDBJ whole genome shotgun (WGS) entry which is preliminary data.</text>
</comment>
<dbReference type="RefSeq" id="WP_045248077.1">
    <property type="nucleotide sequence ID" value="NZ_DAIQHQ010000002.1"/>
</dbReference>
<gene>
    <name evidence="1" type="ORF">RR49_02167</name>
</gene>
<dbReference type="AlphaFoldDB" id="A0A0F0LSR1"/>
<name>A0A0F0LSR1_9MICO</name>
<organism evidence="1 2">
    <name type="scientific">Microbacterium ginsengisoli</name>
    <dbReference type="NCBI Taxonomy" id="400772"/>
    <lineage>
        <taxon>Bacteria</taxon>
        <taxon>Bacillati</taxon>
        <taxon>Actinomycetota</taxon>
        <taxon>Actinomycetes</taxon>
        <taxon>Micrococcales</taxon>
        <taxon>Microbacteriaceae</taxon>
        <taxon>Microbacterium</taxon>
    </lineage>
</organism>